<proteinExistence type="predicted"/>
<dbReference type="EnsemblProtists" id="EOD32185">
    <property type="protein sequence ID" value="EOD32185"/>
    <property type="gene ID" value="EMIHUDRAFT_352670"/>
</dbReference>
<accession>A0A0D3K8V0</accession>
<sequence length="120" mass="12460">RSVGGGGAGSKAAKSKSSSHTSKAKKRSAAPSSPSSKQRTWVKKHQTLIAIILIGPACAVLLFYFIQRARAQSASNQPKAEKLPSDNLAPAADSEPEGPDSPRPDPYASAFGMQSDSPPS</sequence>
<keyword evidence="4" id="KW-1185">Reference proteome</keyword>
<keyword evidence="2" id="KW-1133">Transmembrane helix</keyword>
<dbReference type="KEGG" id="ehx:EMIHUDRAFT_352670"/>
<dbReference type="AlphaFoldDB" id="A0A0D3K8V0"/>
<evidence type="ECO:0000313" key="3">
    <source>
        <dbReference type="EnsemblProtists" id="EOD32185"/>
    </source>
</evidence>
<dbReference type="HOGENOM" id="CLU_2055865_0_0_1"/>
<evidence type="ECO:0000256" key="2">
    <source>
        <dbReference type="SAM" id="Phobius"/>
    </source>
</evidence>
<keyword evidence="2" id="KW-0812">Transmembrane</keyword>
<keyword evidence="2" id="KW-0472">Membrane</keyword>
<feature type="region of interest" description="Disordered" evidence="1">
    <location>
        <begin position="73"/>
        <end position="120"/>
    </location>
</feature>
<dbReference type="GeneID" id="17277457"/>
<reference evidence="3" key="2">
    <citation type="submission" date="2024-10" db="UniProtKB">
        <authorList>
            <consortium name="EnsemblProtists"/>
        </authorList>
    </citation>
    <scope>IDENTIFICATION</scope>
</reference>
<evidence type="ECO:0000256" key="1">
    <source>
        <dbReference type="SAM" id="MobiDB-lite"/>
    </source>
</evidence>
<dbReference type="Proteomes" id="UP000013827">
    <property type="component" value="Unassembled WGS sequence"/>
</dbReference>
<feature type="compositionally biased region" description="Low complexity" evidence="1">
    <location>
        <begin position="10"/>
        <end position="21"/>
    </location>
</feature>
<reference evidence="4" key="1">
    <citation type="journal article" date="2013" name="Nature">
        <title>Pan genome of the phytoplankton Emiliania underpins its global distribution.</title>
        <authorList>
            <person name="Read B.A."/>
            <person name="Kegel J."/>
            <person name="Klute M.J."/>
            <person name="Kuo A."/>
            <person name="Lefebvre S.C."/>
            <person name="Maumus F."/>
            <person name="Mayer C."/>
            <person name="Miller J."/>
            <person name="Monier A."/>
            <person name="Salamov A."/>
            <person name="Young J."/>
            <person name="Aguilar M."/>
            <person name="Claverie J.M."/>
            <person name="Frickenhaus S."/>
            <person name="Gonzalez K."/>
            <person name="Herman E.K."/>
            <person name="Lin Y.C."/>
            <person name="Napier J."/>
            <person name="Ogata H."/>
            <person name="Sarno A.F."/>
            <person name="Shmutz J."/>
            <person name="Schroeder D."/>
            <person name="de Vargas C."/>
            <person name="Verret F."/>
            <person name="von Dassow P."/>
            <person name="Valentin K."/>
            <person name="Van de Peer Y."/>
            <person name="Wheeler G."/>
            <person name="Dacks J.B."/>
            <person name="Delwiche C.F."/>
            <person name="Dyhrman S.T."/>
            <person name="Glockner G."/>
            <person name="John U."/>
            <person name="Richards T."/>
            <person name="Worden A.Z."/>
            <person name="Zhang X."/>
            <person name="Grigoriev I.V."/>
            <person name="Allen A.E."/>
            <person name="Bidle K."/>
            <person name="Borodovsky M."/>
            <person name="Bowler C."/>
            <person name="Brownlee C."/>
            <person name="Cock J.M."/>
            <person name="Elias M."/>
            <person name="Gladyshev V.N."/>
            <person name="Groth M."/>
            <person name="Guda C."/>
            <person name="Hadaegh A."/>
            <person name="Iglesias-Rodriguez M.D."/>
            <person name="Jenkins J."/>
            <person name="Jones B.M."/>
            <person name="Lawson T."/>
            <person name="Leese F."/>
            <person name="Lindquist E."/>
            <person name="Lobanov A."/>
            <person name="Lomsadze A."/>
            <person name="Malik S.B."/>
            <person name="Marsh M.E."/>
            <person name="Mackinder L."/>
            <person name="Mock T."/>
            <person name="Mueller-Roeber B."/>
            <person name="Pagarete A."/>
            <person name="Parker M."/>
            <person name="Probert I."/>
            <person name="Quesneville H."/>
            <person name="Raines C."/>
            <person name="Rensing S.A."/>
            <person name="Riano-Pachon D.M."/>
            <person name="Richier S."/>
            <person name="Rokitta S."/>
            <person name="Shiraiwa Y."/>
            <person name="Soanes D.M."/>
            <person name="van der Giezen M."/>
            <person name="Wahlund T.M."/>
            <person name="Williams B."/>
            <person name="Wilson W."/>
            <person name="Wolfe G."/>
            <person name="Wurch L.L."/>
        </authorList>
    </citation>
    <scope>NUCLEOTIDE SEQUENCE</scope>
</reference>
<protein>
    <submittedName>
        <fullName evidence="3">Uncharacterized protein</fullName>
    </submittedName>
</protein>
<organism evidence="3 4">
    <name type="scientific">Emiliania huxleyi (strain CCMP1516)</name>
    <dbReference type="NCBI Taxonomy" id="280463"/>
    <lineage>
        <taxon>Eukaryota</taxon>
        <taxon>Haptista</taxon>
        <taxon>Haptophyta</taxon>
        <taxon>Prymnesiophyceae</taxon>
        <taxon>Isochrysidales</taxon>
        <taxon>Noelaerhabdaceae</taxon>
        <taxon>Emiliania</taxon>
    </lineage>
</organism>
<feature type="transmembrane region" description="Helical" evidence="2">
    <location>
        <begin position="47"/>
        <end position="66"/>
    </location>
</feature>
<dbReference type="RefSeq" id="XP_005784614.1">
    <property type="nucleotide sequence ID" value="XM_005784557.1"/>
</dbReference>
<feature type="region of interest" description="Disordered" evidence="1">
    <location>
        <begin position="1"/>
        <end position="41"/>
    </location>
</feature>
<dbReference type="PaxDb" id="2903-EOD32185"/>
<name>A0A0D3K8V0_EMIH1</name>
<evidence type="ECO:0000313" key="4">
    <source>
        <dbReference type="Proteomes" id="UP000013827"/>
    </source>
</evidence>